<keyword evidence="1" id="KW-0805">Transcription regulation</keyword>
<dbReference type="Proteomes" id="UP000823928">
    <property type="component" value="Unassembled WGS sequence"/>
</dbReference>
<reference evidence="6" key="1">
    <citation type="submission" date="2020-10" db="EMBL/GenBank/DDBJ databases">
        <authorList>
            <person name="Gilroy R."/>
        </authorList>
    </citation>
    <scope>NUCLEOTIDE SEQUENCE</scope>
    <source>
        <strain evidence="6">6276</strain>
    </source>
</reference>
<dbReference type="PRINTS" id="PR00046">
    <property type="entry name" value="SIGMA70FCT"/>
</dbReference>
<name>A0A9D1EYW3_9BACT</name>
<dbReference type="SUPFAM" id="SSF88659">
    <property type="entry name" value="Sigma3 and sigma4 domains of RNA polymerase sigma factors"/>
    <property type="match status" value="2"/>
</dbReference>
<evidence type="ECO:0000313" key="6">
    <source>
        <dbReference type="EMBL" id="HIS36234.1"/>
    </source>
</evidence>
<organism evidence="6 7">
    <name type="scientific">Candidatus Scatousia excrementigallinarum</name>
    <dbReference type="NCBI Taxonomy" id="2840935"/>
    <lineage>
        <taxon>Bacteria</taxon>
        <taxon>Candidatus Scatousia</taxon>
    </lineage>
</organism>
<dbReference type="NCBIfam" id="TIGR02937">
    <property type="entry name" value="sigma70-ECF"/>
    <property type="match status" value="1"/>
</dbReference>
<dbReference type="PANTHER" id="PTHR30385:SF4">
    <property type="entry name" value="RNA POLYMERASE SIGMA-E FACTOR"/>
    <property type="match status" value="1"/>
</dbReference>
<evidence type="ECO:0000313" key="7">
    <source>
        <dbReference type="Proteomes" id="UP000823928"/>
    </source>
</evidence>
<dbReference type="GO" id="GO:0016987">
    <property type="term" value="F:sigma factor activity"/>
    <property type="evidence" value="ECO:0007669"/>
    <property type="project" value="UniProtKB-KW"/>
</dbReference>
<sequence>MKSKSKTNASLEELLAQYKSCTDSKKKRMLHISIVENTMELVKSIAISIAMQSGMPHEDLIQVGSLGLIKAIEFYKPDMNTKFTTYAIYFIKGEIRHYLRDKASLIKTPREVQELLLKINTARKKLAESGFAEPSNDRIAEYLNIPVSKIVEVCNIDSCRNTLSLDQAIISDNEESSLLDKIPSEDYQEFQNSYENKIMLSETIEKLPPELKEVIELSFYKDLNQREISEIMNMSQMQVSRRLKKALNKMYELIKHHEN</sequence>
<dbReference type="GO" id="GO:0006352">
    <property type="term" value="P:DNA-templated transcription initiation"/>
    <property type="evidence" value="ECO:0007669"/>
    <property type="project" value="InterPro"/>
</dbReference>
<dbReference type="Pfam" id="PF04539">
    <property type="entry name" value="Sigma70_r3"/>
    <property type="match status" value="1"/>
</dbReference>
<evidence type="ECO:0000256" key="2">
    <source>
        <dbReference type="ARBA" id="ARBA00023082"/>
    </source>
</evidence>
<dbReference type="InterPro" id="IPR007624">
    <property type="entry name" value="RNA_pol_sigma70_r3"/>
</dbReference>
<dbReference type="AlphaFoldDB" id="A0A9D1EYW3"/>
<evidence type="ECO:0000256" key="4">
    <source>
        <dbReference type="ARBA" id="ARBA00023163"/>
    </source>
</evidence>
<accession>A0A9D1EYW3</accession>
<keyword evidence="4" id="KW-0804">Transcription</keyword>
<dbReference type="Gene3D" id="1.20.140.160">
    <property type="match status" value="1"/>
</dbReference>
<dbReference type="CDD" id="cd06171">
    <property type="entry name" value="Sigma70_r4"/>
    <property type="match status" value="1"/>
</dbReference>
<dbReference type="InterPro" id="IPR000943">
    <property type="entry name" value="RNA_pol_sigma70"/>
</dbReference>
<proteinExistence type="predicted"/>
<dbReference type="SUPFAM" id="SSF88946">
    <property type="entry name" value="Sigma2 domain of RNA polymerase sigma factors"/>
    <property type="match status" value="1"/>
</dbReference>
<dbReference type="InterPro" id="IPR013325">
    <property type="entry name" value="RNA_pol_sigma_r2"/>
</dbReference>
<dbReference type="EMBL" id="DVIU01000125">
    <property type="protein sequence ID" value="HIS36234.1"/>
    <property type="molecule type" value="Genomic_DNA"/>
</dbReference>
<dbReference type="InterPro" id="IPR007630">
    <property type="entry name" value="RNA_pol_sigma70_r4"/>
</dbReference>
<feature type="domain" description="RNA polymerase sigma-70" evidence="5">
    <location>
        <begin position="59"/>
        <end position="72"/>
    </location>
</feature>
<evidence type="ECO:0000256" key="1">
    <source>
        <dbReference type="ARBA" id="ARBA00023015"/>
    </source>
</evidence>
<gene>
    <name evidence="6" type="ORF">IAC10_06340</name>
</gene>
<evidence type="ECO:0000256" key="3">
    <source>
        <dbReference type="ARBA" id="ARBA00023125"/>
    </source>
</evidence>
<protein>
    <submittedName>
        <fullName evidence="6">Sigma-70 family RNA polymerase sigma factor</fullName>
    </submittedName>
</protein>
<comment type="caution">
    <text evidence="6">The sequence shown here is derived from an EMBL/GenBank/DDBJ whole genome shotgun (WGS) entry which is preliminary data.</text>
</comment>
<dbReference type="InterPro" id="IPR013324">
    <property type="entry name" value="RNA_pol_sigma_r3/r4-like"/>
</dbReference>
<dbReference type="InterPro" id="IPR007627">
    <property type="entry name" value="RNA_pol_sigma70_r2"/>
</dbReference>
<dbReference type="Pfam" id="PF04542">
    <property type="entry name" value="Sigma70_r2"/>
    <property type="match status" value="1"/>
</dbReference>
<dbReference type="PANTHER" id="PTHR30385">
    <property type="entry name" value="SIGMA FACTOR F FLAGELLAR"/>
    <property type="match status" value="1"/>
</dbReference>
<dbReference type="Gene3D" id="1.20.120.1810">
    <property type="match status" value="1"/>
</dbReference>
<dbReference type="GO" id="GO:0003677">
    <property type="term" value="F:DNA binding"/>
    <property type="evidence" value="ECO:0007669"/>
    <property type="project" value="UniProtKB-KW"/>
</dbReference>
<reference evidence="6" key="2">
    <citation type="journal article" date="2021" name="PeerJ">
        <title>Extensive microbial diversity within the chicken gut microbiome revealed by metagenomics and culture.</title>
        <authorList>
            <person name="Gilroy R."/>
            <person name="Ravi A."/>
            <person name="Getino M."/>
            <person name="Pursley I."/>
            <person name="Horton D.L."/>
            <person name="Alikhan N.F."/>
            <person name="Baker D."/>
            <person name="Gharbi K."/>
            <person name="Hall N."/>
            <person name="Watson M."/>
            <person name="Adriaenssens E.M."/>
            <person name="Foster-Nyarko E."/>
            <person name="Jarju S."/>
            <person name="Secka A."/>
            <person name="Antonio M."/>
            <person name="Oren A."/>
            <person name="Chaudhuri R.R."/>
            <person name="La Ragione R."/>
            <person name="Hildebrand F."/>
            <person name="Pallen M.J."/>
        </authorList>
    </citation>
    <scope>NUCLEOTIDE SEQUENCE</scope>
    <source>
        <strain evidence="6">6276</strain>
    </source>
</reference>
<dbReference type="Pfam" id="PF04545">
    <property type="entry name" value="Sigma70_r4"/>
    <property type="match status" value="1"/>
</dbReference>
<keyword evidence="3" id="KW-0238">DNA-binding</keyword>
<dbReference type="PROSITE" id="PS00715">
    <property type="entry name" value="SIGMA70_1"/>
    <property type="match status" value="1"/>
</dbReference>
<keyword evidence="2" id="KW-0731">Sigma factor</keyword>
<evidence type="ECO:0000259" key="5">
    <source>
        <dbReference type="PROSITE" id="PS00715"/>
    </source>
</evidence>
<dbReference type="InterPro" id="IPR014284">
    <property type="entry name" value="RNA_pol_sigma-70_dom"/>
</dbReference>